<evidence type="ECO:0000256" key="2">
    <source>
        <dbReference type="SAM" id="SignalP"/>
    </source>
</evidence>
<dbReference type="Proteomes" id="UP000030671">
    <property type="component" value="Unassembled WGS sequence"/>
</dbReference>
<reference evidence="3 4" key="1">
    <citation type="journal article" date="2012" name="New Phytol.">
        <title>Insight into trade-off between wood decay and parasitism from the genome of a fungal forest pathogen.</title>
        <authorList>
            <person name="Olson A."/>
            <person name="Aerts A."/>
            <person name="Asiegbu F."/>
            <person name="Belbahri L."/>
            <person name="Bouzid O."/>
            <person name="Broberg A."/>
            <person name="Canback B."/>
            <person name="Coutinho P.M."/>
            <person name="Cullen D."/>
            <person name="Dalman K."/>
            <person name="Deflorio G."/>
            <person name="van Diepen L.T."/>
            <person name="Dunand C."/>
            <person name="Duplessis S."/>
            <person name="Durling M."/>
            <person name="Gonthier P."/>
            <person name="Grimwood J."/>
            <person name="Fossdal C.G."/>
            <person name="Hansson D."/>
            <person name="Henrissat B."/>
            <person name="Hietala A."/>
            <person name="Himmelstrand K."/>
            <person name="Hoffmeister D."/>
            <person name="Hogberg N."/>
            <person name="James T.Y."/>
            <person name="Karlsson M."/>
            <person name="Kohler A."/>
            <person name="Kues U."/>
            <person name="Lee Y.H."/>
            <person name="Lin Y.C."/>
            <person name="Lind M."/>
            <person name="Lindquist E."/>
            <person name="Lombard V."/>
            <person name="Lucas S."/>
            <person name="Lunden K."/>
            <person name="Morin E."/>
            <person name="Murat C."/>
            <person name="Park J."/>
            <person name="Raffaello T."/>
            <person name="Rouze P."/>
            <person name="Salamov A."/>
            <person name="Schmutz J."/>
            <person name="Solheim H."/>
            <person name="Stahlberg J."/>
            <person name="Velez H."/>
            <person name="de Vries R.P."/>
            <person name="Wiebenga A."/>
            <person name="Woodward S."/>
            <person name="Yakovlev I."/>
            <person name="Garbelotto M."/>
            <person name="Martin F."/>
            <person name="Grigoriev I.V."/>
            <person name="Stenlid J."/>
        </authorList>
    </citation>
    <scope>NUCLEOTIDE SEQUENCE [LARGE SCALE GENOMIC DNA]</scope>
    <source>
        <strain evidence="3 4">TC 32-1</strain>
    </source>
</reference>
<feature type="signal peptide" evidence="2">
    <location>
        <begin position="1"/>
        <end position="15"/>
    </location>
</feature>
<keyword evidence="2" id="KW-0732">Signal</keyword>
<evidence type="ECO:0000313" key="3">
    <source>
        <dbReference type="EMBL" id="ETW86805.1"/>
    </source>
</evidence>
<dbReference type="KEGG" id="hir:HETIRDRAFT_406689"/>
<dbReference type="HOGENOM" id="CLU_2886058_0_0_1"/>
<organism evidence="3 4">
    <name type="scientific">Heterobasidion irregulare (strain TC 32-1)</name>
    <dbReference type="NCBI Taxonomy" id="747525"/>
    <lineage>
        <taxon>Eukaryota</taxon>
        <taxon>Fungi</taxon>
        <taxon>Dikarya</taxon>
        <taxon>Basidiomycota</taxon>
        <taxon>Agaricomycotina</taxon>
        <taxon>Agaricomycetes</taxon>
        <taxon>Russulales</taxon>
        <taxon>Bondarzewiaceae</taxon>
        <taxon>Heterobasidion</taxon>
        <taxon>Heterobasidion annosum species complex</taxon>
    </lineage>
</organism>
<dbReference type="AlphaFoldDB" id="W4KN64"/>
<gene>
    <name evidence="3" type="ORF">HETIRDRAFT_406689</name>
</gene>
<accession>W4KN64</accession>
<feature type="chain" id="PRO_5012475041" evidence="2">
    <location>
        <begin position="16"/>
        <end position="63"/>
    </location>
</feature>
<proteinExistence type="predicted"/>
<evidence type="ECO:0000256" key="1">
    <source>
        <dbReference type="SAM" id="MobiDB-lite"/>
    </source>
</evidence>
<keyword evidence="4" id="KW-1185">Reference proteome</keyword>
<dbReference type="RefSeq" id="XP_009540789.1">
    <property type="nucleotide sequence ID" value="XM_009542494.1"/>
</dbReference>
<evidence type="ECO:0000313" key="4">
    <source>
        <dbReference type="Proteomes" id="UP000030671"/>
    </source>
</evidence>
<dbReference type="GeneID" id="20672536"/>
<dbReference type="EMBL" id="KI925454">
    <property type="protein sequence ID" value="ETW86805.1"/>
    <property type="molecule type" value="Genomic_DNA"/>
</dbReference>
<protein>
    <submittedName>
        <fullName evidence="3">Uncharacterized protein</fullName>
    </submittedName>
</protein>
<dbReference type="InParanoid" id="W4KN64"/>
<sequence>MLPALLCSALLATEGASPVVKNSGPHPRTSHSTADSIIPHGGQATDRGTVGSDPPACAGPSAA</sequence>
<name>W4KN64_HETIT</name>
<feature type="region of interest" description="Disordered" evidence="1">
    <location>
        <begin position="16"/>
        <end position="63"/>
    </location>
</feature>